<organism evidence="2 3">
    <name type="scientific">Aeromonas cavernicola</name>
    <dbReference type="NCBI Taxonomy" id="1006623"/>
    <lineage>
        <taxon>Bacteria</taxon>
        <taxon>Pseudomonadati</taxon>
        <taxon>Pseudomonadota</taxon>
        <taxon>Gammaproteobacteria</taxon>
        <taxon>Aeromonadales</taxon>
        <taxon>Aeromonadaceae</taxon>
        <taxon>Aeromonas</taxon>
    </lineage>
</organism>
<proteinExistence type="predicted"/>
<protein>
    <recommendedName>
        <fullName evidence="1">DUF4377 domain-containing protein</fullName>
    </recommendedName>
</protein>
<dbReference type="InterPro" id="IPR025485">
    <property type="entry name" value="DUF4377"/>
</dbReference>
<sequence length="104" mass="11989">MKTPLIGATILLSACQQVPPSRHVETLYINNQWVDCVGVSPMQCMQVRTDEQQPWSLFYQHIEGFHFEPGYYYQLEVAKEPLTDVPADASSMRYQLIKIVNQVK</sequence>
<evidence type="ECO:0000313" key="2">
    <source>
        <dbReference type="EMBL" id="PJG60502.1"/>
    </source>
</evidence>
<feature type="domain" description="DUF4377" evidence="1">
    <location>
        <begin position="28"/>
        <end position="102"/>
    </location>
</feature>
<evidence type="ECO:0000259" key="1">
    <source>
        <dbReference type="Pfam" id="PF14302"/>
    </source>
</evidence>
<dbReference type="OrthoDB" id="7871744at2"/>
<comment type="caution">
    <text evidence="2">The sequence shown here is derived from an EMBL/GenBank/DDBJ whole genome shotgun (WGS) entry which is preliminary data.</text>
</comment>
<gene>
    <name evidence="2" type="ORF">CUC53_01585</name>
</gene>
<accession>A0A2H9U916</accession>
<dbReference type="RefSeq" id="WP_100292541.1">
    <property type="nucleotide sequence ID" value="NZ_PGGC01000009.1"/>
</dbReference>
<evidence type="ECO:0000313" key="3">
    <source>
        <dbReference type="Proteomes" id="UP000235861"/>
    </source>
</evidence>
<dbReference type="Pfam" id="PF14302">
    <property type="entry name" value="DUF4377"/>
    <property type="match status" value="1"/>
</dbReference>
<dbReference type="AlphaFoldDB" id="A0A2H9U916"/>
<name>A0A2H9U916_9GAMM</name>
<dbReference type="EMBL" id="PGGC01000009">
    <property type="protein sequence ID" value="PJG60502.1"/>
    <property type="molecule type" value="Genomic_DNA"/>
</dbReference>
<dbReference type="PROSITE" id="PS51257">
    <property type="entry name" value="PROKAR_LIPOPROTEIN"/>
    <property type="match status" value="1"/>
</dbReference>
<keyword evidence="3" id="KW-1185">Reference proteome</keyword>
<dbReference type="Proteomes" id="UP000235861">
    <property type="component" value="Unassembled WGS sequence"/>
</dbReference>
<reference evidence="2 3" key="1">
    <citation type="submission" date="2017-11" db="EMBL/GenBank/DDBJ databases">
        <title>Draft genome sequence of environmental isolate Aeromonas cavernicola sp. nov. MDC 2508.</title>
        <authorList>
            <person name="Colston S.M."/>
            <person name="Navarro A."/>
            <person name="Martinez-Murcia A.J."/>
            <person name="Graf J."/>
        </authorList>
    </citation>
    <scope>NUCLEOTIDE SEQUENCE [LARGE SCALE GENOMIC DNA]</scope>
    <source>
        <strain evidence="2 3">MDC 2508</strain>
    </source>
</reference>